<organism evidence="3 4">
    <name type="scientific">Peribacillus muralis</name>
    <dbReference type="NCBI Taxonomy" id="264697"/>
    <lineage>
        <taxon>Bacteria</taxon>
        <taxon>Bacillati</taxon>
        <taxon>Bacillota</taxon>
        <taxon>Bacilli</taxon>
        <taxon>Bacillales</taxon>
        <taxon>Bacillaceae</taxon>
        <taxon>Peribacillus</taxon>
    </lineage>
</organism>
<keyword evidence="3" id="KW-0614">Plasmid</keyword>
<dbReference type="EMBL" id="CP017081">
    <property type="protein sequence ID" value="AOH57441.1"/>
    <property type="molecule type" value="Genomic_DNA"/>
</dbReference>
<dbReference type="InterPro" id="IPR029039">
    <property type="entry name" value="Flavoprotein-like_sf"/>
</dbReference>
<evidence type="ECO:0000259" key="2">
    <source>
        <dbReference type="Pfam" id="PF03358"/>
    </source>
</evidence>
<dbReference type="Proteomes" id="UP000077926">
    <property type="component" value="Plasmid pG25-68"/>
</dbReference>
<dbReference type="Pfam" id="PF03358">
    <property type="entry name" value="FMN_red"/>
    <property type="match status" value="1"/>
</dbReference>
<dbReference type="InterPro" id="IPR005025">
    <property type="entry name" value="FMN_Rdtase-like_dom"/>
</dbReference>
<keyword evidence="4" id="KW-1185">Reference proteome</keyword>
<geneLocation type="plasmid" evidence="4">
    <name>pg25-68</name>
</geneLocation>
<dbReference type="PANTHER" id="PTHR30543">
    <property type="entry name" value="CHROMATE REDUCTASE"/>
    <property type="match status" value="1"/>
</dbReference>
<sequence>MTKIGILVGSLRKESFSKKIASNVAALFPEGYETECIEIGNLPFYNQDDDGENNVLPEYTAFRYKTKQFDAFLFVTPEYNRSVPAVLSNAMDIGSRPYGASVWNGKPAAIISQSLGNLGGFGANHHLRQTLVCLNMPVVHQPEAYLSNAAALLDESGKIKNEGTVQFLQSFVDTFIDLIQRYQV</sequence>
<dbReference type="KEGG" id="bmur:ABE28_024140"/>
<comment type="similarity">
    <text evidence="1">Belongs to the azoreductase type 2 family.</text>
</comment>
<feature type="domain" description="NADPH-dependent FMN reductase-like" evidence="2">
    <location>
        <begin position="2"/>
        <end position="150"/>
    </location>
</feature>
<dbReference type="PANTHER" id="PTHR30543:SF21">
    <property type="entry name" value="NAD(P)H-DEPENDENT FMN REDUCTASE LOT6"/>
    <property type="match status" value="1"/>
</dbReference>
<reference evidence="3 4" key="1">
    <citation type="submission" date="2016-08" db="EMBL/GenBank/DDBJ databases">
        <title>Complete genome sequence of Bacillus muralis G25-68, a strain with toxicity to nematodes.</title>
        <authorList>
            <person name="Zheng Z."/>
        </authorList>
    </citation>
    <scope>NUCLEOTIDE SEQUENCE [LARGE SCALE GENOMIC DNA]</scope>
    <source>
        <strain evidence="3 4">G25-68</strain>
        <plasmid evidence="4">pg25-68</plasmid>
    </source>
</reference>
<dbReference type="AlphaFoldDB" id="A0A1B3XW76"/>
<dbReference type="InterPro" id="IPR050712">
    <property type="entry name" value="NAD(P)H-dep_reductase"/>
</dbReference>
<accession>A0A1B3XW76</accession>
<dbReference type="GO" id="GO:0010181">
    <property type="term" value="F:FMN binding"/>
    <property type="evidence" value="ECO:0007669"/>
    <property type="project" value="TreeGrafter"/>
</dbReference>
<dbReference type="RefSeq" id="WP_064465382.1">
    <property type="nucleotide sequence ID" value="NZ_CP017081.1"/>
</dbReference>
<dbReference type="Gene3D" id="3.40.50.360">
    <property type="match status" value="1"/>
</dbReference>
<dbReference type="OrthoDB" id="9812295at2"/>
<dbReference type="GO" id="GO:0005829">
    <property type="term" value="C:cytosol"/>
    <property type="evidence" value="ECO:0007669"/>
    <property type="project" value="TreeGrafter"/>
</dbReference>
<evidence type="ECO:0000256" key="1">
    <source>
        <dbReference type="ARBA" id="ARBA00009428"/>
    </source>
</evidence>
<gene>
    <name evidence="3" type="ORF">ABE28_024140</name>
</gene>
<dbReference type="GO" id="GO:0016491">
    <property type="term" value="F:oxidoreductase activity"/>
    <property type="evidence" value="ECO:0007669"/>
    <property type="project" value="InterPro"/>
</dbReference>
<name>A0A1B3XW76_9BACI</name>
<protein>
    <submittedName>
        <fullName evidence="3">NADPH-dependent FMN reductase</fullName>
    </submittedName>
</protein>
<proteinExistence type="inferred from homology"/>
<dbReference type="SUPFAM" id="SSF52218">
    <property type="entry name" value="Flavoproteins"/>
    <property type="match status" value="1"/>
</dbReference>
<evidence type="ECO:0000313" key="4">
    <source>
        <dbReference type="Proteomes" id="UP000077926"/>
    </source>
</evidence>
<evidence type="ECO:0000313" key="3">
    <source>
        <dbReference type="EMBL" id="AOH57441.1"/>
    </source>
</evidence>